<dbReference type="GO" id="GO:0009036">
    <property type="term" value="F:type II site-specific deoxyribonuclease activity"/>
    <property type="evidence" value="ECO:0007669"/>
    <property type="project" value="UniProtKB-UniRule"/>
</dbReference>
<dbReference type="InterPro" id="IPR007636">
    <property type="entry name" value="Restrct_endonuc_II_XhoI"/>
</dbReference>
<comment type="catalytic activity">
    <reaction evidence="1">
        <text>Endonucleolytic cleavage of DNA to give specific double-stranded fragments with terminal 5'-phosphates.</text>
        <dbReference type="EC" id="3.1.21.4"/>
    </reaction>
</comment>
<evidence type="ECO:0000313" key="2">
    <source>
        <dbReference type="EMBL" id="SEH57421.1"/>
    </source>
</evidence>
<dbReference type="EMBL" id="FNXG01000001">
    <property type="protein sequence ID" value="SEH57421.1"/>
    <property type="molecule type" value="Genomic_DNA"/>
</dbReference>
<dbReference type="GO" id="GO:0009307">
    <property type="term" value="P:DNA restriction-modification system"/>
    <property type="evidence" value="ECO:0007669"/>
    <property type="project" value="UniProtKB-UniRule"/>
</dbReference>
<dbReference type="Pfam" id="PF04555">
    <property type="entry name" value="XhoI"/>
    <property type="match status" value="1"/>
</dbReference>
<keyword evidence="3" id="KW-1185">Reference proteome</keyword>
<dbReference type="RefSeq" id="WP_090844159.1">
    <property type="nucleotide sequence ID" value="NZ_FNXG01000001.1"/>
</dbReference>
<sequence>MGLDLADYEAKARDAAMAFWGNRQKALQAKVEAGKTDTGERGAVTAGNTMDGFTALMIDLVEANGLGHAEIYRHRKVLTLPGFFRPTKLWDILVILDGRLIAAVEMKSHVGPSFGNNANNRAEEAIGTAHDFWTAYREGAFGADAARPFVGWLVMVEDADKSRRPSKREASLHFPIFEDFKGASYLERYDILCKKLVLENLYTAACVLASPRSAETTGDYSDMSDLTSLKSFVAAFAAHIAAEAARSQ</sequence>
<dbReference type="PIRSF" id="PIRSF000994">
    <property type="entry name" value="Restrict_endonuc_II_XhoI"/>
    <property type="match status" value="1"/>
</dbReference>
<protein>
    <recommendedName>
        <fullName evidence="1">Type-2 restriction enzyme</fullName>
        <ecNumber evidence="1">3.1.21.4</ecNumber>
    </recommendedName>
</protein>
<organism evidence="2 3">
    <name type="scientific">Paracoccus alkenifer</name>
    <dbReference type="NCBI Taxonomy" id="65735"/>
    <lineage>
        <taxon>Bacteria</taxon>
        <taxon>Pseudomonadati</taxon>
        <taxon>Pseudomonadota</taxon>
        <taxon>Alphaproteobacteria</taxon>
        <taxon>Rhodobacterales</taxon>
        <taxon>Paracoccaceae</taxon>
        <taxon>Paracoccus</taxon>
    </lineage>
</organism>
<dbReference type="STRING" id="65735.SAMN04488075_0149"/>
<keyword evidence="1 2" id="KW-0255">Endonuclease</keyword>
<comment type="similarity">
    <text evidence="1">Belongs to the XhoI type II restriction endonuclease family.</text>
</comment>
<comment type="function">
    <text evidence="1">A P subtype restriction enzyme that recognizes the double-stranded sequence 5'-CTCGAG-3' and cleaves after C-1.</text>
</comment>
<keyword evidence="1" id="KW-0680">Restriction system</keyword>
<dbReference type="Proteomes" id="UP000199125">
    <property type="component" value="Unassembled WGS sequence"/>
</dbReference>
<accession>A0A1H6J666</accession>
<dbReference type="GO" id="GO:0003677">
    <property type="term" value="F:DNA binding"/>
    <property type="evidence" value="ECO:0007669"/>
    <property type="project" value="UniProtKB-UniRule"/>
</dbReference>
<dbReference type="OrthoDB" id="3638769at2"/>
<proteinExistence type="inferred from homology"/>
<name>A0A1H6J666_9RHOB</name>
<gene>
    <name evidence="2" type="ORF">SAMN04488075_0149</name>
</gene>
<keyword evidence="1" id="KW-0540">Nuclease</keyword>
<keyword evidence="1" id="KW-0378">Hydrolase</keyword>
<dbReference type="AlphaFoldDB" id="A0A1H6J666"/>
<dbReference type="EC" id="3.1.21.4" evidence="1"/>
<reference evidence="3" key="1">
    <citation type="submission" date="2016-10" db="EMBL/GenBank/DDBJ databases">
        <authorList>
            <person name="Varghese N."/>
            <person name="Submissions S."/>
        </authorList>
    </citation>
    <scope>NUCLEOTIDE SEQUENCE [LARGE SCALE GENOMIC DNA]</scope>
    <source>
        <strain evidence="3">DSM 11593</strain>
    </source>
</reference>
<evidence type="ECO:0000256" key="1">
    <source>
        <dbReference type="PIRNR" id="PIRNR000994"/>
    </source>
</evidence>
<evidence type="ECO:0000313" key="3">
    <source>
        <dbReference type="Proteomes" id="UP000199125"/>
    </source>
</evidence>